<dbReference type="Pfam" id="PF13561">
    <property type="entry name" value="adh_short_C2"/>
    <property type="match status" value="1"/>
</dbReference>
<dbReference type="PANTHER" id="PTHR43477">
    <property type="entry name" value="DIHYDROANTICAPSIN 7-DEHYDROGENASE"/>
    <property type="match status" value="1"/>
</dbReference>
<reference evidence="4" key="1">
    <citation type="submission" date="2022-11" db="EMBL/GenBank/DDBJ databases">
        <authorList>
            <person name="Somphong A."/>
            <person name="Phongsopitanun W."/>
        </authorList>
    </citation>
    <scope>NUCLEOTIDE SEQUENCE</scope>
    <source>
        <strain evidence="4">Pm04-4</strain>
    </source>
</reference>
<dbReference type="InterPro" id="IPR057326">
    <property type="entry name" value="KR_dom"/>
</dbReference>
<dbReference type="InterPro" id="IPR051122">
    <property type="entry name" value="SDR_DHRS6-like"/>
</dbReference>
<organism evidence="4 5">
    <name type="scientific">Paractinoplanes pyxinae</name>
    <dbReference type="NCBI Taxonomy" id="2997416"/>
    <lineage>
        <taxon>Bacteria</taxon>
        <taxon>Bacillati</taxon>
        <taxon>Actinomycetota</taxon>
        <taxon>Actinomycetes</taxon>
        <taxon>Micromonosporales</taxon>
        <taxon>Micromonosporaceae</taxon>
        <taxon>Paractinoplanes</taxon>
    </lineage>
</organism>
<dbReference type="EMBL" id="JAPNTZ010000019">
    <property type="protein sequence ID" value="MCY1144312.1"/>
    <property type="molecule type" value="Genomic_DNA"/>
</dbReference>
<accession>A0ABT4BEB2</accession>
<evidence type="ECO:0000313" key="4">
    <source>
        <dbReference type="EMBL" id="MCY1144312.1"/>
    </source>
</evidence>
<dbReference type="PANTHER" id="PTHR43477:SF1">
    <property type="entry name" value="DIHYDROANTICAPSIN 7-DEHYDROGENASE"/>
    <property type="match status" value="1"/>
</dbReference>
<keyword evidence="5" id="KW-1185">Reference proteome</keyword>
<dbReference type="PRINTS" id="PR00081">
    <property type="entry name" value="GDHRDH"/>
</dbReference>
<dbReference type="SUPFAM" id="SSF51735">
    <property type="entry name" value="NAD(P)-binding Rossmann-fold domains"/>
    <property type="match status" value="1"/>
</dbReference>
<dbReference type="RefSeq" id="WP_267568885.1">
    <property type="nucleotide sequence ID" value="NZ_JAPNTZ010000019.1"/>
</dbReference>
<comment type="similarity">
    <text evidence="1">Belongs to the short-chain dehydrogenases/reductases (SDR) family.</text>
</comment>
<evidence type="ECO:0000259" key="3">
    <source>
        <dbReference type="SMART" id="SM00822"/>
    </source>
</evidence>
<sequence length="236" mass="24068">MKGTIVVVLGGTSGIGLETARMARAADADVILTGRDPDRLQAARDELGATAAPLDLGDAAAVTAFFAGLPAPVDHVLVSGGGPFYAPIADMDLGRAGAFFDEHLVGGLRIVRECATRVRPGGSLTFISGTGARHAAVGISIAAIATAATTALTANAALEIGPVRVNAVAAGFVDTPLSARILGDDLEARRQELRDTLPVHRVVTASDVADLVLHLMNNTALTGAVYDVDGGQQLTR</sequence>
<keyword evidence="2" id="KW-0560">Oxidoreductase</keyword>
<evidence type="ECO:0000256" key="1">
    <source>
        <dbReference type="ARBA" id="ARBA00006484"/>
    </source>
</evidence>
<gene>
    <name evidence="4" type="ORF">OWR29_40495</name>
</gene>
<dbReference type="Proteomes" id="UP001151002">
    <property type="component" value="Unassembled WGS sequence"/>
</dbReference>
<dbReference type="InterPro" id="IPR002347">
    <property type="entry name" value="SDR_fam"/>
</dbReference>
<evidence type="ECO:0000313" key="5">
    <source>
        <dbReference type="Proteomes" id="UP001151002"/>
    </source>
</evidence>
<proteinExistence type="inferred from homology"/>
<dbReference type="InterPro" id="IPR036291">
    <property type="entry name" value="NAD(P)-bd_dom_sf"/>
</dbReference>
<comment type="caution">
    <text evidence="4">The sequence shown here is derived from an EMBL/GenBank/DDBJ whole genome shotgun (WGS) entry which is preliminary data.</text>
</comment>
<dbReference type="Gene3D" id="3.40.50.720">
    <property type="entry name" value="NAD(P)-binding Rossmann-like Domain"/>
    <property type="match status" value="1"/>
</dbReference>
<dbReference type="SMART" id="SM00822">
    <property type="entry name" value="PKS_KR"/>
    <property type="match status" value="1"/>
</dbReference>
<evidence type="ECO:0000256" key="2">
    <source>
        <dbReference type="ARBA" id="ARBA00023002"/>
    </source>
</evidence>
<feature type="domain" description="Ketoreductase" evidence="3">
    <location>
        <begin position="4"/>
        <end position="176"/>
    </location>
</feature>
<protein>
    <submittedName>
        <fullName evidence="4">SDR family oxidoreductase</fullName>
    </submittedName>
</protein>
<name>A0ABT4BEB2_9ACTN</name>